<feature type="region of interest" description="Disordered" evidence="1">
    <location>
        <begin position="198"/>
        <end position="220"/>
    </location>
</feature>
<feature type="domain" description="Nbr1 FW" evidence="3">
    <location>
        <begin position="231"/>
        <end position="321"/>
    </location>
</feature>
<evidence type="ECO:0000256" key="2">
    <source>
        <dbReference type="SAM" id="Phobius"/>
    </source>
</evidence>
<evidence type="ECO:0000256" key="1">
    <source>
        <dbReference type="SAM" id="MobiDB-lite"/>
    </source>
</evidence>
<dbReference type="EMBL" id="JAFBBP010000001">
    <property type="protein sequence ID" value="MBM7491921.1"/>
    <property type="molecule type" value="Genomic_DNA"/>
</dbReference>
<evidence type="ECO:0000313" key="5">
    <source>
        <dbReference type="Proteomes" id="UP000764837"/>
    </source>
</evidence>
<dbReference type="InterPro" id="IPR013783">
    <property type="entry name" value="Ig-like_fold"/>
</dbReference>
<evidence type="ECO:0000259" key="3">
    <source>
        <dbReference type="Pfam" id="PF16158"/>
    </source>
</evidence>
<dbReference type="InterPro" id="IPR032350">
    <property type="entry name" value="Nbr1_FW"/>
</dbReference>
<feature type="region of interest" description="Disordered" evidence="1">
    <location>
        <begin position="125"/>
        <end position="145"/>
    </location>
</feature>
<dbReference type="Proteomes" id="UP000764837">
    <property type="component" value="Unassembled WGS sequence"/>
</dbReference>
<protein>
    <recommendedName>
        <fullName evidence="3">Nbr1 FW domain-containing protein</fullName>
    </recommendedName>
</protein>
<dbReference type="CDD" id="cd14947">
    <property type="entry name" value="NBR1_like"/>
    <property type="match status" value="1"/>
</dbReference>
<accession>A0ABS2LUQ3</accession>
<comment type="caution">
    <text evidence="4">The sequence shown here is derived from an EMBL/GenBank/DDBJ whole genome shotgun (WGS) entry which is preliminary data.</text>
</comment>
<feature type="transmembrane region" description="Helical" evidence="2">
    <location>
        <begin position="174"/>
        <end position="193"/>
    </location>
</feature>
<dbReference type="RefSeq" id="WP_204942901.1">
    <property type="nucleotide sequence ID" value="NZ_JAFBBP010000001.1"/>
</dbReference>
<feature type="region of interest" description="Disordered" evidence="1">
    <location>
        <begin position="151"/>
        <end position="170"/>
    </location>
</feature>
<dbReference type="Gene3D" id="2.60.40.10">
    <property type="entry name" value="Immunoglobulins"/>
    <property type="match status" value="1"/>
</dbReference>
<reference evidence="4 5" key="1">
    <citation type="submission" date="2021-01" db="EMBL/GenBank/DDBJ databases">
        <title>Sequencing the genomes of 1000 actinobacteria strains.</title>
        <authorList>
            <person name="Klenk H.-P."/>
        </authorList>
    </citation>
    <scope>NUCLEOTIDE SEQUENCE [LARGE SCALE GENOMIC DNA]</scope>
    <source>
        <strain evidence="4 5">DSM 100204</strain>
    </source>
</reference>
<proteinExistence type="predicted"/>
<dbReference type="Pfam" id="PF16158">
    <property type="entry name" value="N_BRCA1_IG"/>
    <property type="match status" value="1"/>
</dbReference>
<feature type="compositionally biased region" description="Low complexity" evidence="1">
    <location>
        <begin position="202"/>
        <end position="215"/>
    </location>
</feature>
<dbReference type="PANTHER" id="PTHR20930:SF0">
    <property type="entry name" value="PROTEIN ILRUN"/>
    <property type="match status" value="1"/>
</dbReference>
<keyword evidence="2" id="KW-1133">Transmembrane helix</keyword>
<name>A0ABS2LUQ3_9ACTN</name>
<keyword evidence="2" id="KW-0812">Transmembrane</keyword>
<evidence type="ECO:0000313" key="4">
    <source>
        <dbReference type="EMBL" id="MBM7491921.1"/>
    </source>
</evidence>
<keyword evidence="2" id="KW-0472">Membrane</keyword>
<dbReference type="PANTHER" id="PTHR20930">
    <property type="entry name" value="OVARIAN CARCINOMA ANTIGEN CA125-RELATED"/>
    <property type="match status" value="1"/>
</dbReference>
<sequence>MEDQRAATEPIQDRVAAERFAEHLRTLRSTVGNPSFRKMAGRSGRISHTTLHEAAAGTRFPSWETTREFVRACEADEVQWRREWEAAQRQVTVRAVPVGEPAPVDSDPPTDAEAQGTVDNAVSAATSDSMDTPAAGGSAASSTHVPEGQLALRGADDPQAVEDKATGARRRRSPWLAAAAVLVVVAAALGVIVRNLSSPDGSSAAKASPTSTPFSDSMIPGDSSKFVVDATIPDGTRVPVNSTFVKVWTLANVGKVDWHNRFLARTNPTADADGCRMPDRVPVGDTPPGEQVNISVQVTAPNHPGKCWVSWKMVDEHGQEFFPSRRPVYFLVNVTA</sequence>
<keyword evidence="5" id="KW-1185">Reference proteome</keyword>
<organism evidence="4 5">
    <name type="scientific">Micromonospora luteifusca</name>
    <dbReference type="NCBI Taxonomy" id="709860"/>
    <lineage>
        <taxon>Bacteria</taxon>
        <taxon>Bacillati</taxon>
        <taxon>Actinomycetota</taxon>
        <taxon>Actinomycetes</taxon>
        <taxon>Micromonosporales</taxon>
        <taxon>Micromonosporaceae</taxon>
        <taxon>Micromonospora</taxon>
    </lineage>
</organism>
<gene>
    <name evidence="4" type="ORF">JOD64_003143</name>
</gene>